<dbReference type="PROSITE" id="PS50280">
    <property type="entry name" value="SET"/>
    <property type="match status" value="1"/>
</dbReference>
<comment type="subcellular location">
    <subcellularLocation>
        <location evidence="2">Chromosome</location>
    </subcellularLocation>
    <subcellularLocation>
        <location evidence="1">Nucleus</location>
    </subcellularLocation>
</comment>
<gene>
    <name evidence="10" type="ORF">I79_016106</name>
</gene>
<sequence>MGPDRVTARELCENDDLATSLVLDPYLGFRTHKMNVSPVPTLRRQHHLRSALEAFLRQQDLEATYRALTLGSWMAHYFQSRAPRQEAAFKTHPVSRKKNEKLELLVGCIAELRQEDEHLLRAGENDFSIMYSTRKRSAQLWLGPAAFINHGWAIEWAWLQFVPSDGNTACVKVLRDIEPGDEVTCFYGEGFFGEKNEHCECYTCERGPGIRLQTVSTQQLQHQGI</sequence>
<dbReference type="AlphaFoldDB" id="G3HYH3"/>
<keyword evidence="8" id="KW-0539">Nucleus</keyword>
<dbReference type="SUPFAM" id="SSF82199">
    <property type="entry name" value="SET domain"/>
    <property type="match status" value="1"/>
</dbReference>
<dbReference type="FunCoup" id="G3HYH3">
    <property type="interactions" value="793"/>
</dbReference>
<keyword evidence="5 10" id="KW-0808">Transferase</keyword>
<dbReference type="InterPro" id="IPR001214">
    <property type="entry name" value="SET_dom"/>
</dbReference>
<accession>G3HYH3</accession>
<dbReference type="InterPro" id="IPR041938">
    <property type="entry name" value="Hist-Lys_N-MTase_N"/>
</dbReference>
<dbReference type="InterPro" id="IPR039977">
    <property type="entry name" value="Suv4-20/Set9"/>
</dbReference>
<evidence type="ECO:0000259" key="9">
    <source>
        <dbReference type="PROSITE" id="PS50280"/>
    </source>
</evidence>
<proteinExistence type="predicted"/>
<keyword evidence="7" id="KW-0156">Chromatin regulator</keyword>
<evidence type="ECO:0000256" key="7">
    <source>
        <dbReference type="ARBA" id="ARBA00022853"/>
    </source>
</evidence>
<evidence type="ECO:0000256" key="5">
    <source>
        <dbReference type="ARBA" id="ARBA00022679"/>
    </source>
</evidence>
<evidence type="ECO:0000256" key="1">
    <source>
        <dbReference type="ARBA" id="ARBA00004123"/>
    </source>
</evidence>
<dbReference type="STRING" id="10029.G3HYH3"/>
<dbReference type="EMBL" id="JH000926">
    <property type="protein sequence ID" value="EGW07498.1"/>
    <property type="molecule type" value="Genomic_DNA"/>
</dbReference>
<evidence type="ECO:0000313" key="10">
    <source>
        <dbReference type="EMBL" id="EGW07498.1"/>
    </source>
</evidence>
<dbReference type="Pfam" id="PF00856">
    <property type="entry name" value="SET"/>
    <property type="match status" value="1"/>
</dbReference>
<dbReference type="InParanoid" id="G3HYH3"/>
<evidence type="ECO:0000256" key="8">
    <source>
        <dbReference type="ARBA" id="ARBA00023242"/>
    </source>
</evidence>
<reference evidence="11" key="1">
    <citation type="journal article" date="2011" name="Nat. Biotechnol.">
        <title>The genomic sequence of the Chinese hamster ovary (CHO)-K1 cell line.</title>
        <authorList>
            <person name="Xu X."/>
            <person name="Nagarajan H."/>
            <person name="Lewis N.E."/>
            <person name="Pan S."/>
            <person name="Cai Z."/>
            <person name="Liu X."/>
            <person name="Chen W."/>
            <person name="Xie M."/>
            <person name="Wang W."/>
            <person name="Hammond S."/>
            <person name="Andersen M.R."/>
            <person name="Neff N."/>
            <person name="Passarelli B."/>
            <person name="Koh W."/>
            <person name="Fan H.C."/>
            <person name="Wang J."/>
            <person name="Gui Y."/>
            <person name="Lee K.H."/>
            <person name="Betenbaugh M.J."/>
            <person name="Quake S.R."/>
            <person name="Famili I."/>
            <person name="Palsson B.O."/>
            <person name="Wang J."/>
        </authorList>
    </citation>
    <scope>NUCLEOTIDE SEQUENCE [LARGE SCALE GENOMIC DNA]</scope>
    <source>
        <strain evidence="11">CHO K1 cell line</strain>
    </source>
</reference>
<keyword evidence="6" id="KW-0949">S-adenosyl-L-methionine</keyword>
<dbReference type="PANTHER" id="PTHR12977">
    <property type="entry name" value="SUPPRESSOR OF VARIEGATION 4-20-RELATED"/>
    <property type="match status" value="1"/>
</dbReference>
<dbReference type="Gene3D" id="1.10.10.1700">
    <property type="entry name" value="Histone-lysine N-methyltransferase"/>
    <property type="match status" value="1"/>
</dbReference>
<dbReference type="Gene3D" id="2.170.270.10">
    <property type="entry name" value="SET domain"/>
    <property type="match status" value="1"/>
</dbReference>
<evidence type="ECO:0000256" key="4">
    <source>
        <dbReference type="ARBA" id="ARBA00022603"/>
    </source>
</evidence>
<dbReference type="PANTHER" id="PTHR12977:SF11">
    <property type="entry name" value="HISTONE-LYSINE N-METHYLTRANSFERASE KMT5C"/>
    <property type="match status" value="1"/>
</dbReference>
<dbReference type="GO" id="GO:0032259">
    <property type="term" value="P:methylation"/>
    <property type="evidence" value="ECO:0007669"/>
    <property type="project" value="UniProtKB-KW"/>
</dbReference>
<dbReference type="GO" id="GO:0005694">
    <property type="term" value="C:chromosome"/>
    <property type="evidence" value="ECO:0007669"/>
    <property type="project" value="UniProtKB-SubCell"/>
</dbReference>
<dbReference type="InterPro" id="IPR046341">
    <property type="entry name" value="SET_dom_sf"/>
</dbReference>
<dbReference type="GO" id="GO:0042799">
    <property type="term" value="F:histone H4K20 methyltransferase activity"/>
    <property type="evidence" value="ECO:0007669"/>
    <property type="project" value="TreeGrafter"/>
</dbReference>
<evidence type="ECO:0000256" key="3">
    <source>
        <dbReference type="ARBA" id="ARBA00022454"/>
    </source>
</evidence>
<dbReference type="GO" id="GO:0005634">
    <property type="term" value="C:nucleus"/>
    <property type="evidence" value="ECO:0007669"/>
    <property type="project" value="UniProtKB-SubCell"/>
</dbReference>
<keyword evidence="4 10" id="KW-0489">Methyltransferase</keyword>
<dbReference type="Proteomes" id="UP000001075">
    <property type="component" value="Unassembled WGS sequence"/>
</dbReference>
<evidence type="ECO:0000256" key="2">
    <source>
        <dbReference type="ARBA" id="ARBA00004286"/>
    </source>
</evidence>
<evidence type="ECO:0000313" key="11">
    <source>
        <dbReference type="Proteomes" id="UP000001075"/>
    </source>
</evidence>
<organism evidence="10 11">
    <name type="scientific">Cricetulus griseus</name>
    <name type="common">Chinese hamster</name>
    <name type="synonym">Cricetulus barabensis griseus</name>
    <dbReference type="NCBI Taxonomy" id="10029"/>
    <lineage>
        <taxon>Eukaryota</taxon>
        <taxon>Metazoa</taxon>
        <taxon>Chordata</taxon>
        <taxon>Craniata</taxon>
        <taxon>Vertebrata</taxon>
        <taxon>Euteleostomi</taxon>
        <taxon>Mammalia</taxon>
        <taxon>Eutheria</taxon>
        <taxon>Euarchontoglires</taxon>
        <taxon>Glires</taxon>
        <taxon>Rodentia</taxon>
        <taxon>Myomorpha</taxon>
        <taxon>Muroidea</taxon>
        <taxon>Cricetidae</taxon>
        <taxon>Cricetinae</taxon>
        <taxon>Cricetulus</taxon>
    </lineage>
</organism>
<evidence type="ECO:0000256" key="6">
    <source>
        <dbReference type="ARBA" id="ARBA00022691"/>
    </source>
</evidence>
<name>G3HYH3_CRIGR</name>
<keyword evidence="3" id="KW-0158">Chromosome</keyword>
<dbReference type="FunFam" id="1.10.10.1700:FF:000001">
    <property type="entry name" value="Histone-lysine N-methyltransferase"/>
    <property type="match status" value="1"/>
</dbReference>
<protein>
    <submittedName>
        <fullName evidence="10">Histone-lysine N-methyltransferase SUV420H2</fullName>
    </submittedName>
</protein>
<feature type="domain" description="SET" evidence="9">
    <location>
        <begin position="92"/>
        <end position="188"/>
    </location>
</feature>